<sequence length="292" mass="32934">MSTVPMTDIEAGQASSSYPAATQPPELNQTYRSTFFNRLLGSWLLMQPSTTSTYDANASSSFFYRNQQGTLYELEQRWLEGGMQAPERQGLPDTTEDSQLSYEIAGTLQKISSLLPSYYRFLECQKFLGSLDEVHRPEFRNIYQKIQSDGYLNEQEMAYLHYPEDFISTSSDPLWRIAEGWLFKLPMCLLVFLFEDPSTKKEENVTFLSSQRIRIVAKSILICIYALLLLSPVSLLYFFPAMGKKTVICVVFGSTVAFASVMAAHPGIKMESVLVASCAYAAILATLLENLQ</sequence>
<accession>A0ACC3ZIR5</accession>
<proteinExistence type="predicted"/>
<reference evidence="1 2" key="1">
    <citation type="journal article" date="2020" name="Phytopathology">
        <title>Genome Sequence Resources of Colletotrichum truncatum, C. plurivorum, C. musicola, and C. sojae: Four Species Pathogenic to Soybean (Glycine max).</title>
        <authorList>
            <person name="Rogerio F."/>
            <person name="Boufleur T.R."/>
            <person name="Ciampi-Guillardi M."/>
            <person name="Sukno S.A."/>
            <person name="Thon M.R."/>
            <person name="Massola Junior N.S."/>
            <person name="Baroncelli R."/>
        </authorList>
    </citation>
    <scope>NUCLEOTIDE SEQUENCE [LARGE SCALE GENOMIC DNA]</scope>
    <source>
        <strain evidence="1 2">CMES1059</strain>
    </source>
</reference>
<keyword evidence="2" id="KW-1185">Reference proteome</keyword>
<evidence type="ECO:0000313" key="1">
    <source>
        <dbReference type="EMBL" id="KAL0943950.1"/>
    </source>
</evidence>
<dbReference type="Proteomes" id="UP000805649">
    <property type="component" value="Unassembled WGS sequence"/>
</dbReference>
<organism evidence="1 2">
    <name type="scientific">Colletotrichum truncatum</name>
    <name type="common">Anthracnose fungus</name>
    <name type="synonym">Colletotrichum capsici</name>
    <dbReference type="NCBI Taxonomy" id="5467"/>
    <lineage>
        <taxon>Eukaryota</taxon>
        <taxon>Fungi</taxon>
        <taxon>Dikarya</taxon>
        <taxon>Ascomycota</taxon>
        <taxon>Pezizomycotina</taxon>
        <taxon>Sordariomycetes</taxon>
        <taxon>Hypocreomycetidae</taxon>
        <taxon>Glomerellales</taxon>
        <taxon>Glomerellaceae</taxon>
        <taxon>Colletotrichum</taxon>
        <taxon>Colletotrichum truncatum species complex</taxon>
    </lineage>
</organism>
<dbReference type="EMBL" id="VUJX02000001">
    <property type="protein sequence ID" value="KAL0943950.1"/>
    <property type="molecule type" value="Genomic_DNA"/>
</dbReference>
<gene>
    <name evidence="1" type="ORF">CTRU02_201837</name>
</gene>
<evidence type="ECO:0000313" key="2">
    <source>
        <dbReference type="Proteomes" id="UP000805649"/>
    </source>
</evidence>
<name>A0ACC3ZIR5_COLTU</name>
<protein>
    <submittedName>
        <fullName evidence="1">Uncharacterized protein</fullName>
    </submittedName>
</protein>
<comment type="caution">
    <text evidence="1">The sequence shown here is derived from an EMBL/GenBank/DDBJ whole genome shotgun (WGS) entry which is preliminary data.</text>
</comment>